<keyword evidence="2" id="KW-0732">Signal</keyword>
<dbReference type="WBParaSite" id="L893_g8826.t1">
    <property type="protein sequence ID" value="L893_g8826.t1"/>
    <property type="gene ID" value="L893_g8826"/>
</dbReference>
<proteinExistence type="predicted"/>
<keyword evidence="1" id="KW-0812">Transmembrane</keyword>
<evidence type="ECO:0000313" key="4">
    <source>
        <dbReference type="WBParaSite" id="L893_g8826.t1"/>
    </source>
</evidence>
<keyword evidence="1" id="KW-0472">Membrane</keyword>
<name>A0A1I8ATU7_9BILA</name>
<reference evidence="4" key="1">
    <citation type="submission" date="2016-11" db="UniProtKB">
        <authorList>
            <consortium name="WormBaseParasite"/>
        </authorList>
    </citation>
    <scope>IDENTIFICATION</scope>
</reference>
<evidence type="ECO:0000256" key="2">
    <source>
        <dbReference type="SAM" id="SignalP"/>
    </source>
</evidence>
<keyword evidence="1" id="KW-1133">Transmembrane helix</keyword>
<feature type="chain" id="PRO_5009315073" evidence="2">
    <location>
        <begin position="19"/>
        <end position="260"/>
    </location>
</feature>
<protein>
    <submittedName>
        <fullName evidence="4">Fibrous sheath CABYR-binding protein-like</fullName>
    </submittedName>
</protein>
<keyword evidence="3" id="KW-1185">Reference proteome</keyword>
<dbReference type="Proteomes" id="UP000095287">
    <property type="component" value="Unplaced"/>
</dbReference>
<feature type="transmembrane region" description="Helical" evidence="1">
    <location>
        <begin position="239"/>
        <end position="259"/>
    </location>
</feature>
<accession>A0A1I8ATU7</accession>
<feature type="signal peptide" evidence="2">
    <location>
        <begin position="1"/>
        <end position="18"/>
    </location>
</feature>
<dbReference type="AlphaFoldDB" id="A0A1I8ATU7"/>
<evidence type="ECO:0000313" key="3">
    <source>
        <dbReference type="Proteomes" id="UP000095287"/>
    </source>
</evidence>
<sequence>MWRATLATALLLIGSAHANFFSEGGNGRVPTDQRDWDEYATDFYKNRQPQIQQEPQVELPPLNSLDEAKFEELLKEVDRLNKQDKLPDGDQYVPVSADEQFLYEDDKAQGNELYRDNQYFDQAFPAQPEQQIDIDLEKTKSFGGVESEMGPQSHPLVQPEKVEEEKVKPELKELPEVAKAEPKTPIVAQKKGQYEYVDFVEPSAMKSSKSVETVEKRRVAEVSNAEHVGIAGFSQSGNVMFLVAATVFVVATVTGGGIFY</sequence>
<evidence type="ECO:0000256" key="1">
    <source>
        <dbReference type="SAM" id="Phobius"/>
    </source>
</evidence>
<organism evidence="3 4">
    <name type="scientific">Steinernema glaseri</name>
    <dbReference type="NCBI Taxonomy" id="37863"/>
    <lineage>
        <taxon>Eukaryota</taxon>
        <taxon>Metazoa</taxon>
        <taxon>Ecdysozoa</taxon>
        <taxon>Nematoda</taxon>
        <taxon>Chromadorea</taxon>
        <taxon>Rhabditida</taxon>
        <taxon>Tylenchina</taxon>
        <taxon>Panagrolaimomorpha</taxon>
        <taxon>Strongyloidoidea</taxon>
        <taxon>Steinernematidae</taxon>
        <taxon>Steinernema</taxon>
    </lineage>
</organism>